<accession>I7LF11</accession>
<reference evidence="6 8" key="2">
    <citation type="journal article" date="2015" name="Genome Announc.">
        <title>Expanding the biotechnology potential of lactobacilli through comparative genomics of 213 strains and associated genera.</title>
        <authorList>
            <person name="Sun Z."/>
            <person name="Harris H.M."/>
            <person name="McCann A."/>
            <person name="Guo C."/>
            <person name="Argimon S."/>
            <person name="Zhang W."/>
            <person name="Yang X."/>
            <person name="Jeffery I.B."/>
            <person name="Cooney J.C."/>
            <person name="Kagawa T.F."/>
            <person name="Liu W."/>
            <person name="Song Y."/>
            <person name="Salvetti E."/>
            <person name="Wrobel A."/>
            <person name="Rasinkangas P."/>
            <person name="Parkhill J."/>
            <person name="Rea M.C."/>
            <person name="O'Sullivan O."/>
            <person name="Ritari J."/>
            <person name="Douillard F.P."/>
            <person name="Paul Ross R."/>
            <person name="Yang R."/>
            <person name="Briner A.E."/>
            <person name="Felis G.E."/>
            <person name="de Vos W.M."/>
            <person name="Barrangou R."/>
            <person name="Klaenhammer T.R."/>
            <person name="Caufield P.W."/>
            <person name="Cui Y."/>
            <person name="Zhang H."/>
            <person name="O'Toole P.W."/>
        </authorList>
    </citation>
    <scope>NUCLEOTIDE SEQUENCE [LARGE SCALE GENOMIC DNA]</scope>
    <source>
        <strain evidence="6 8">DSM 23908</strain>
    </source>
</reference>
<proteinExistence type="inferred from homology"/>
<dbReference type="AlphaFoldDB" id="I7LF11"/>
<reference evidence="5 7" key="1">
    <citation type="submission" date="2012-06" db="EMBL/GenBank/DDBJ databases">
        <title>Draft genome sequence of Lactobacillus gigeriorum CRBIP 24.85T, isolated from chicken crop.</title>
        <authorList>
            <person name="Cousin S."/>
            <person name="Ma L."/>
            <person name="Creno S."/>
            <person name="Clermont D."/>
            <person name="Loux V."/>
            <person name="Bizet C."/>
            <person name="Bouchier C."/>
        </authorList>
    </citation>
    <scope>NUCLEOTIDE SEQUENCE [LARGE SCALE GENOMIC DNA]</scope>
    <source>
        <strain evidence="7">CRBIP 24.85T</strain>
        <strain evidence="5">Type strain: CRBIP 24.85</strain>
    </source>
</reference>
<dbReference type="PANTHER" id="PTHR23416">
    <property type="entry name" value="SIALIC ACID SYNTHASE-RELATED"/>
    <property type="match status" value="1"/>
</dbReference>
<evidence type="ECO:0000313" key="7">
    <source>
        <dbReference type="Proteomes" id="UP000009326"/>
    </source>
</evidence>
<evidence type="ECO:0000313" key="8">
    <source>
        <dbReference type="Proteomes" id="UP000051521"/>
    </source>
</evidence>
<dbReference type="PATRIC" id="fig|1423751.3.peg.869"/>
<dbReference type="Pfam" id="PF12464">
    <property type="entry name" value="Mac"/>
    <property type="match status" value="1"/>
</dbReference>
<name>I7LF11_9LACO</name>
<comment type="caution">
    <text evidence="5">The sequence shown here is derived from an EMBL/GenBank/DDBJ whole genome shotgun (WGS) entry which is preliminary data.</text>
</comment>
<evidence type="ECO:0000313" key="5">
    <source>
        <dbReference type="EMBL" id="CCI86253.1"/>
    </source>
</evidence>
<organism evidence="5 7">
    <name type="scientific">Lactobacillus gigeriorum DSM 23908 = CRBIP 24.85</name>
    <dbReference type="NCBI Taxonomy" id="1423751"/>
    <lineage>
        <taxon>Bacteria</taxon>
        <taxon>Bacillati</taxon>
        <taxon>Bacillota</taxon>
        <taxon>Bacilli</taxon>
        <taxon>Lactobacillales</taxon>
        <taxon>Lactobacillaceae</taxon>
        <taxon>Lactobacillus</taxon>
    </lineage>
</organism>
<keyword evidence="5" id="KW-0012">Acyltransferase</keyword>
<dbReference type="EC" id="2.3.1.18" evidence="5"/>
<dbReference type="OrthoDB" id="9812571at2"/>
<dbReference type="InterPro" id="IPR018357">
    <property type="entry name" value="Hexapep_transf_CS"/>
</dbReference>
<dbReference type="InterPro" id="IPR001451">
    <property type="entry name" value="Hexapep"/>
</dbReference>
<evidence type="ECO:0000313" key="6">
    <source>
        <dbReference type="EMBL" id="KRN11318.1"/>
    </source>
</evidence>
<evidence type="ECO:0000256" key="2">
    <source>
        <dbReference type="ARBA" id="ARBA00022679"/>
    </source>
</evidence>
<evidence type="ECO:0000256" key="1">
    <source>
        <dbReference type="ARBA" id="ARBA00007274"/>
    </source>
</evidence>
<dbReference type="RefSeq" id="WP_008472133.1">
    <property type="nucleotide sequence ID" value="NZ_AYZO01000023.1"/>
</dbReference>
<dbReference type="SMART" id="SM01266">
    <property type="entry name" value="Mac"/>
    <property type="match status" value="1"/>
</dbReference>
<keyword evidence="2 5" id="KW-0808">Transferase</keyword>
<dbReference type="InterPro" id="IPR051159">
    <property type="entry name" value="Hexapeptide_acetyltransf"/>
</dbReference>
<dbReference type="Pfam" id="PF00132">
    <property type="entry name" value="Hexapep"/>
    <property type="match status" value="1"/>
</dbReference>
<keyword evidence="3" id="KW-0677">Repeat</keyword>
<keyword evidence="8" id="KW-1185">Reference proteome</keyword>
<comment type="similarity">
    <text evidence="1">Belongs to the transferase hexapeptide repeat family.</text>
</comment>
<dbReference type="PROSITE" id="PS00101">
    <property type="entry name" value="HEXAPEP_TRANSFERASES"/>
    <property type="match status" value="1"/>
</dbReference>
<protein>
    <submittedName>
        <fullName evidence="5">Galactoside O-acetyltransferase</fullName>
        <ecNumber evidence="5">2.3.1.18</ecNumber>
    </submittedName>
    <submittedName>
        <fullName evidence="6">Hexapeptide repeat-containing transferase</fullName>
    </submittedName>
</protein>
<dbReference type="Proteomes" id="UP000009326">
    <property type="component" value="Unassembled WGS sequence"/>
</dbReference>
<evidence type="ECO:0000256" key="3">
    <source>
        <dbReference type="ARBA" id="ARBA00022737"/>
    </source>
</evidence>
<dbReference type="InterPro" id="IPR024688">
    <property type="entry name" value="Mac_dom"/>
</dbReference>
<dbReference type="Proteomes" id="UP000051521">
    <property type="component" value="Unassembled WGS sequence"/>
</dbReference>
<dbReference type="InterPro" id="IPR011004">
    <property type="entry name" value="Trimer_LpxA-like_sf"/>
</dbReference>
<dbReference type="CDD" id="cd03357">
    <property type="entry name" value="LbH_MAT_GAT"/>
    <property type="match status" value="1"/>
</dbReference>
<dbReference type="EMBL" id="AYZO01000023">
    <property type="protein sequence ID" value="KRN11318.1"/>
    <property type="molecule type" value="Genomic_DNA"/>
</dbReference>
<dbReference type="STRING" id="1423751.FC38_GL000841"/>
<evidence type="ECO:0000259" key="4">
    <source>
        <dbReference type="SMART" id="SM01266"/>
    </source>
</evidence>
<dbReference type="EMBL" id="CAKC01000005">
    <property type="protein sequence ID" value="CCI86253.1"/>
    <property type="molecule type" value="Genomic_DNA"/>
</dbReference>
<dbReference type="GO" id="GO:0008870">
    <property type="term" value="F:galactoside O-acetyltransferase activity"/>
    <property type="evidence" value="ECO:0007669"/>
    <property type="project" value="UniProtKB-EC"/>
</dbReference>
<dbReference type="PANTHER" id="PTHR23416:SF23">
    <property type="entry name" value="ACETYLTRANSFERASE C18B11.09C-RELATED"/>
    <property type="match status" value="1"/>
</dbReference>
<dbReference type="SUPFAM" id="SSF51161">
    <property type="entry name" value="Trimeric LpxA-like enzymes"/>
    <property type="match status" value="1"/>
</dbReference>
<gene>
    <name evidence="5" type="ORF">BN52_05830</name>
    <name evidence="6" type="ORF">FC38_GL000841</name>
</gene>
<sequence length="194" mass="21368">MTTEHEKLLNGEDYDYRDPELQEMLGSARSTVRELNKTLDISTRQKLMKRLFARVGENTIINGPISVLYGKHMTIGSQVFINDGCRFQDSNLIELGDRVIVAPDVKFYCGQHDLDATKRYDQRDGQPRLITTTAPISVGSDTWIGGNVTIIGGVKIDNNVIIGAGAVVTKDIPDNSIAVGVPAKVVKKLPEIKE</sequence>
<dbReference type="Gene3D" id="2.160.10.10">
    <property type="entry name" value="Hexapeptide repeat proteins"/>
    <property type="match status" value="1"/>
</dbReference>
<feature type="domain" description="Maltose/galactoside acetyltransferase" evidence="4">
    <location>
        <begin position="5"/>
        <end position="57"/>
    </location>
</feature>